<feature type="region of interest" description="Disordered" evidence="10">
    <location>
        <begin position="228"/>
        <end position="254"/>
    </location>
</feature>
<dbReference type="Pfam" id="PF12884">
    <property type="entry name" value="TORC_N"/>
    <property type="match status" value="1"/>
</dbReference>
<feature type="domain" description="Transducer of regulated CREB activity middle" evidence="12">
    <location>
        <begin position="188"/>
        <end position="247"/>
    </location>
</feature>
<dbReference type="AlphaFoldDB" id="A0A8I6SID8"/>
<feature type="region of interest" description="Disordered" evidence="10">
    <location>
        <begin position="365"/>
        <end position="390"/>
    </location>
</feature>
<feature type="compositionally biased region" description="Basic and acidic residues" evidence="10">
    <location>
        <begin position="439"/>
        <end position="449"/>
    </location>
</feature>
<accession>A0A8I6SID8</accession>
<keyword evidence="15" id="KW-1185">Reference proteome</keyword>
<sequence length="554" mass="61697">MANPRKFSEKIALHNQKQAEETAEFEKIMREVSDATNKGSAYKRQQLHINQCLGTFRAGSLPNVNKVMMSAQLEIKSALSCMDELKSPQGKNHTYRERPRSAVGPMRSRPAEKRIDTSPYSGPYLSPPPDTPWRRTHSDSSLHTSSHDSNTYRKGTLDCHTQLDDYETSRRLCSASPEVRPRSAVDMPRVPGISIYPSTQEPGTIQIPIGNNTGSLPDLTSFHFPSPLNTPLDHEDHNSQFTHSGHSGSPRSLSPQPLMRSGRFNYVSTPPNEAPGPPMAMNHINHTNQLSVPSDETYKYHHHYKGRPHNTYQWHQLGYLPPISSIQQTYSNQGAPAIQTEANSHQSTLTRTSPQHMPQSLTVYKFSSSSPCSSSPQSPPSPTNAQCTMNSNPDHNSYFIGQTNALQHHFEQFSMIDSPAGINLDYIGSTNSSLQTDESCPKTRNHELTPDPGYFSTSPSQHNAYVRGAPETTTPNTPSSIPDIIFTDFSNSDELTKDFAVTMVDSLDQDLFPSDECLREGLDPIDFDGLQMLTDPEIITDPATEDHLRLDRLL</sequence>
<dbReference type="PANTHER" id="PTHR13589">
    <property type="entry name" value="CREB-REGULATED TRANSCRIPTION COACTIVATOR"/>
    <property type="match status" value="1"/>
</dbReference>
<dbReference type="GO" id="GO:0051289">
    <property type="term" value="P:protein homotetramerization"/>
    <property type="evidence" value="ECO:0007669"/>
    <property type="project" value="InterPro"/>
</dbReference>
<evidence type="ECO:0000259" key="13">
    <source>
        <dbReference type="Pfam" id="PF12886"/>
    </source>
</evidence>
<dbReference type="GO" id="GO:0045944">
    <property type="term" value="P:positive regulation of transcription by RNA polymerase II"/>
    <property type="evidence" value="ECO:0007669"/>
    <property type="project" value="TreeGrafter"/>
</dbReference>
<evidence type="ECO:0000259" key="11">
    <source>
        <dbReference type="Pfam" id="PF12884"/>
    </source>
</evidence>
<dbReference type="GO" id="GO:0008140">
    <property type="term" value="F:cAMP response element binding protein binding"/>
    <property type="evidence" value="ECO:0007669"/>
    <property type="project" value="InterPro"/>
</dbReference>
<evidence type="ECO:0000256" key="7">
    <source>
        <dbReference type="ARBA" id="ARBA00023159"/>
    </source>
</evidence>
<keyword evidence="5" id="KW-0597">Phosphoprotein</keyword>
<dbReference type="GO" id="GO:0005634">
    <property type="term" value="C:nucleus"/>
    <property type="evidence" value="ECO:0007669"/>
    <property type="project" value="UniProtKB-SubCell"/>
</dbReference>
<protein>
    <recommendedName>
        <fullName evidence="16">CREB-regulated transcription coactivator 1</fullName>
    </recommendedName>
</protein>
<dbReference type="CTD" id="39970"/>
<evidence type="ECO:0000256" key="10">
    <source>
        <dbReference type="SAM" id="MobiDB-lite"/>
    </source>
</evidence>
<comment type="similarity">
    <text evidence="3">Belongs to the TORC family.</text>
</comment>
<dbReference type="InterPro" id="IPR024786">
    <property type="entry name" value="TORC"/>
</dbReference>
<dbReference type="Pfam" id="PF12885">
    <property type="entry name" value="TORC_M"/>
    <property type="match status" value="1"/>
</dbReference>
<dbReference type="GO" id="GO:0005737">
    <property type="term" value="C:cytoplasm"/>
    <property type="evidence" value="ECO:0007669"/>
    <property type="project" value="UniProtKB-SubCell"/>
</dbReference>
<evidence type="ECO:0000256" key="4">
    <source>
        <dbReference type="ARBA" id="ARBA00022490"/>
    </source>
</evidence>
<keyword evidence="9" id="KW-0539">Nucleus</keyword>
<dbReference type="Proteomes" id="UP000494040">
    <property type="component" value="Unassembled WGS sequence"/>
</dbReference>
<evidence type="ECO:0008006" key="16">
    <source>
        <dbReference type="Google" id="ProtNLM"/>
    </source>
</evidence>
<dbReference type="InterPro" id="IPR024783">
    <property type="entry name" value="TORC_N"/>
</dbReference>
<evidence type="ECO:0000313" key="15">
    <source>
        <dbReference type="Proteomes" id="UP000494040"/>
    </source>
</evidence>
<feature type="region of interest" description="Disordered" evidence="10">
    <location>
        <begin position="435"/>
        <end position="480"/>
    </location>
</feature>
<comment type="subcellular location">
    <subcellularLocation>
        <location evidence="2">Cytoplasm</location>
    </subcellularLocation>
    <subcellularLocation>
        <location evidence="1">Nucleus</location>
    </subcellularLocation>
</comment>
<keyword evidence="6" id="KW-0805">Transcription regulation</keyword>
<dbReference type="Pfam" id="PF12886">
    <property type="entry name" value="TORC_C"/>
    <property type="match status" value="1"/>
</dbReference>
<organism evidence="14 15">
    <name type="scientific">Cimex lectularius</name>
    <name type="common">Bed bug</name>
    <name type="synonym">Acanthia lectularia</name>
    <dbReference type="NCBI Taxonomy" id="79782"/>
    <lineage>
        <taxon>Eukaryota</taxon>
        <taxon>Metazoa</taxon>
        <taxon>Ecdysozoa</taxon>
        <taxon>Arthropoda</taxon>
        <taxon>Hexapoda</taxon>
        <taxon>Insecta</taxon>
        <taxon>Pterygota</taxon>
        <taxon>Neoptera</taxon>
        <taxon>Paraneoptera</taxon>
        <taxon>Hemiptera</taxon>
        <taxon>Heteroptera</taxon>
        <taxon>Panheteroptera</taxon>
        <taxon>Cimicomorpha</taxon>
        <taxon>Cimicidae</taxon>
        <taxon>Cimex</taxon>
    </lineage>
</organism>
<feature type="compositionally biased region" description="Polar residues" evidence="10">
    <location>
        <begin position="239"/>
        <end position="254"/>
    </location>
</feature>
<dbReference type="PANTHER" id="PTHR13589:SF15">
    <property type="entry name" value="CREB-REGULATED TRANSCRIPTION COACTIVATOR, ISOFORM B"/>
    <property type="match status" value="1"/>
</dbReference>
<feature type="compositionally biased region" description="Low complexity" evidence="10">
    <location>
        <begin position="367"/>
        <end position="376"/>
    </location>
</feature>
<name>A0A8I6SID8_CIMLE</name>
<feature type="region of interest" description="Disordered" evidence="10">
    <location>
        <begin position="85"/>
        <end position="154"/>
    </location>
</feature>
<feature type="domain" description="Transducer of regulated CREB activity N-terminal" evidence="11">
    <location>
        <begin position="3"/>
        <end position="62"/>
    </location>
</feature>
<proteinExistence type="inferred from homology"/>
<evidence type="ECO:0000259" key="12">
    <source>
        <dbReference type="Pfam" id="PF12885"/>
    </source>
</evidence>
<dbReference type="InterPro" id="IPR024784">
    <property type="entry name" value="TORC_M"/>
</dbReference>
<evidence type="ECO:0000256" key="8">
    <source>
        <dbReference type="ARBA" id="ARBA00023163"/>
    </source>
</evidence>
<feature type="compositionally biased region" description="Polar residues" evidence="10">
    <location>
        <begin position="471"/>
        <end position="480"/>
    </location>
</feature>
<dbReference type="RefSeq" id="XP_024082450.1">
    <property type="nucleotide sequence ID" value="XM_024226682.1"/>
</dbReference>
<evidence type="ECO:0000256" key="2">
    <source>
        <dbReference type="ARBA" id="ARBA00004496"/>
    </source>
</evidence>
<evidence type="ECO:0000256" key="1">
    <source>
        <dbReference type="ARBA" id="ARBA00004123"/>
    </source>
</evidence>
<keyword evidence="7" id="KW-0010">Activator</keyword>
<evidence type="ECO:0000313" key="14">
    <source>
        <dbReference type="EnsemblMetazoa" id="XP_024082450.1"/>
    </source>
</evidence>
<evidence type="ECO:0000256" key="9">
    <source>
        <dbReference type="ARBA" id="ARBA00023242"/>
    </source>
</evidence>
<dbReference type="InterPro" id="IPR024785">
    <property type="entry name" value="TORC_C"/>
</dbReference>
<evidence type="ECO:0000256" key="5">
    <source>
        <dbReference type="ARBA" id="ARBA00022553"/>
    </source>
</evidence>
<feature type="domain" description="Transducer of regulated CREB activity C-terminal" evidence="13">
    <location>
        <begin position="482"/>
        <end position="553"/>
    </location>
</feature>
<dbReference type="GeneID" id="106671874"/>
<reference evidence="14" key="1">
    <citation type="submission" date="2022-01" db="UniProtKB">
        <authorList>
            <consortium name="EnsemblMetazoa"/>
        </authorList>
    </citation>
    <scope>IDENTIFICATION</scope>
</reference>
<keyword evidence="4" id="KW-0963">Cytoplasm</keyword>
<evidence type="ECO:0000256" key="3">
    <source>
        <dbReference type="ARBA" id="ARBA00007167"/>
    </source>
</evidence>
<dbReference type="OrthoDB" id="8947034at2759"/>
<evidence type="ECO:0000256" key="6">
    <source>
        <dbReference type="ARBA" id="ARBA00023015"/>
    </source>
</evidence>
<dbReference type="EnsemblMetazoa" id="XM_024226682.1">
    <property type="protein sequence ID" value="XP_024082450.1"/>
    <property type="gene ID" value="LOC106671874"/>
</dbReference>
<keyword evidence="8" id="KW-0804">Transcription</keyword>